<evidence type="ECO:0000256" key="1">
    <source>
        <dbReference type="PROSITE-ProRule" id="PRU00047"/>
    </source>
</evidence>
<evidence type="ECO:0000256" key="2">
    <source>
        <dbReference type="SAM" id="MobiDB-lite"/>
    </source>
</evidence>
<dbReference type="InterPro" id="IPR036875">
    <property type="entry name" value="Znf_CCHC_sf"/>
</dbReference>
<dbReference type="Gene3D" id="4.10.60.10">
    <property type="entry name" value="Zinc finger, CCHC-type"/>
    <property type="match status" value="1"/>
</dbReference>
<reference evidence="4 5" key="1">
    <citation type="journal article" date="2015" name="Proc. Natl. Acad. Sci. U.S.A.">
        <title>The resurrection genome of Boea hygrometrica: A blueprint for survival of dehydration.</title>
        <authorList>
            <person name="Xiao L."/>
            <person name="Yang G."/>
            <person name="Zhang L."/>
            <person name="Yang X."/>
            <person name="Zhao S."/>
            <person name="Ji Z."/>
            <person name="Zhou Q."/>
            <person name="Hu M."/>
            <person name="Wang Y."/>
            <person name="Chen M."/>
            <person name="Xu Y."/>
            <person name="Jin H."/>
            <person name="Xiao X."/>
            <person name="Hu G."/>
            <person name="Bao F."/>
            <person name="Hu Y."/>
            <person name="Wan P."/>
            <person name="Li L."/>
            <person name="Deng X."/>
            <person name="Kuang T."/>
            <person name="Xiang C."/>
            <person name="Zhu J.K."/>
            <person name="Oliver M.J."/>
            <person name="He Y."/>
        </authorList>
    </citation>
    <scope>NUCLEOTIDE SEQUENCE [LARGE SCALE GENOMIC DNA]</scope>
    <source>
        <strain evidence="5">cv. XS01</strain>
    </source>
</reference>
<keyword evidence="1" id="KW-0862">Zinc</keyword>
<organism evidence="4 5">
    <name type="scientific">Dorcoceras hygrometricum</name>
    <dbReference type="NCBI Taxonomy" id="472368"/>
    <lineage>
        <taxon>Eukaryota</taxon>
        <taxon>Viridiplantae</taxon>
        <taxon>Streptophyta</taxon>
        <taxon>Embryophyta</taxon>
        <taxon>Tracheophyta</taxon>
        <taxon>Spermatophyta</taxon>
        <taxon>Magnoliopsida</taxon>
        <taxon>eudicotyledons</taxon>
        <taxon>Gunneridae</taxon>
        <taxon>Pentapetalae</taxon>
        <taxon>asterids</taxon>
        <taxon>lamiids</taxon>
        <taxon>Lamiales</taxon>
        <taxon>Gesneriaceae</taxon>
        <taxon>Didymocarpoideae</taxon>
        <taxon>Trichosporeae</taxon>
        <taxon>Loxocarpinae</taxon>
        <taxon>Dorcoceras</taxon>
    </lineage>
</organism>
<evidence type="ECO:0000313" key="4">
    <source>
        <dbReference type="EMBL" id="KZV17653.1"/>
    </source>
</evidence>
<dbReference type="AlphaFoldDB" id="A0A2Z7A7V8"/>
<gene>
    <name evidence="4" type="ORF">F511_25424</name>
</gene>
<evidence type="ECO:0000259" key="3">
    <source>
        <dbReference type="PROSITE" id="PS50158"/>
    </source>
</evidence>
<dbReference type="InterPro" id="IPR001878">
    <property type="entry name" value="Znf_CCHC"/>
</dbReference>
<name>A0A2Z7A7V8_9LAMI</name>
<feature type="domain" description="CCHC-type" evidence="3">
    <location>
        <begin position="34"/>
        <end position="50"/>
    </location>
</feature>
<feature type="compositionally biased region" description="Polar residues" evidence="2">
    <location>
        <begin position="1"/>
        <end position="13"/>
    </location>
</feature>
<dbReference type="SUPFAM" id="SSF57756">
    <property type="entry name" value="Retrovirus zinc finger-like domains"/>
    <property type="match status" value="1"/>
</dbReference>
<dbReference type="Proteomes" id="UP000250235">
    <property type="component" value="Unassembled WGS sequence"/>
</dbReference>
<feature type="region of interest" description="Disordered" evidence="2">
    <location>
        <begin position="1"/>
        <end position="115"/>
    </location>
</feature>
<feature type="compositionally biased region" description="Basic and acidic residues" evidence="2">
    <location>
        <begin position="46"/>
        <end position="82"/>
    </location>
</feature>
<keyword evidence="5" id="KW-1185">Reference proteome</keyword>
<dbReference type="PROSITE" id="PS50158">
    <property type="entry name" value="ZF_CCHC"/>
    <property type="match status" value="1"/>
</dbReference>
<dbReference type="EMBL" id="KV018111">
    <property type="protein sequence ID" value="KZV17653.1"/>
    <property type="molecule type" value="Genomic_DNA"/>
</dbReference>
<protein>
    <recommendedName>
        <fullName evidence="3">CCHC-type domain-containing protein</fullName>
    </recommendedName>
</protein>
<dbReference type="GO" id="GO:0003676">
    <property type="term" value="F:nucleic acid binding"/>
    <property type="evidence" value="ECO:0007669"/>
    <property type="project" value="InterPro"/>
</dbReference>
<sequence>MATPSTSNNSWSKPDQHLNGKMFGSHINPPSDEKCYNCGRPGDFMADCRKPRLDAKKRSYRSTNKEKKENRIYQKGRTEKAMVAEANRSAWADSDSEESSSGTSSSSESEDEVQCLMADDTDEVFDFSNLEFTREDLVTTLNDMVQEYKKLSQ</sequence>
<proteinExistence type="predicted"/>
<evidence type="ECO:0000313" key="5">
    <source>
        <dbReference type="Proteomes" id="UP000250235"/>
    </source>
</evidence>
<dbReference type="GO" id="GO:0008270">
    <property type="term" value="F:zinc ion binding"/>
    <property type="evidence" value="ECO:0007669"/>
    <property type="project" value="UniProtKB-KW"/>
</dbReference>
<keyword evidence="1" id="KW-0479">Metal-binding</keyword>
<keyword evidence="1" id="KW-0863">Zinc-finger</keyword>
<accession>A0A2Z7A7V8</accession>